<reference evidence="1" key="1">
    <citation type="journal article" date="2023" name="Science">
        <title>Elucidation of the pathway for biosynthesis of saponin adjuvants from the soapbark tree.</title>
        <authorList>
            <person name="Reed J."/>
            <person name="Orme A."/>
            <person name="El-Demerdash A."/>
            <person name="Owen C."/>
            <person name="Martin L.B.B."/>
            <person name="Misra R.C."/>
            <person name="Kikuchi S."/>
            <person name="Rejzek M."/>
            <person name="Martin A.C."/>
            <person name="Harkess A."/>
            <person name="Leebens-Mack J."/>
            <person name="Louveau T."/>
            <person name="Stephenson M.J."/>
            <person name="Osbourn A."/>
        </authorList>
    </citation>
    <scope>NUCLEOTIDE SEQUENCE</scope>
    <source>
        <strain evidence="1">S10</strain>
    </source>
</reference>
<dbReference type="Pfam" id="PF14009">
    <property type="entry name" value="PADRE"/>
    <property type="match status" value="1"/>
</dbReference>
<organism evidence="1 2">
    <name type="scientific">Quillaja saponaria</name>
    <name type="common">Soap bark tree</name>
    <dbReference type="NCBI Taxonomy" id="32244"/>
    <lineage>
        <taxon>Eukaryota</taxon>
        <taxon>Viridiplantae</taxon>
        <taxon>Streptophyta</taxon>
        <taxon>Embryophyta</taxon>
        <taxon>Tracheophyta</taxon>
        <taxon>Spermatophyta</taxon>
        <taxon>Magnoliopsida</taxon>
        <taxon>eudicotyledons</taxon>
        <taxon>Gunneridae</taxon>
        <taxon>Pentapetalae</taxon>
        <taxon>rosids</taxon>
        <taxon>fabids</taxon>
        <taxon>Fabales</taxon>
        <taxon>Quillajaceae</taxon>
        <taxon>Quillaja</taxon>
    </lineage>
</organism>
<name>A0AAD7Q793_QUISA</name>
<dbReference type="PANTHER" id="PTHR33148:SF46">
    <property type="entry name" value="EMB|CAB85509.1"/>
    <property type="match status" value="1"/>
</dbReference>
<dbReference type="Proteomes" id="UP001163823">
    <property type="component" value="Chromosome 3"/>
</dbReference>
<proteinExistence type="predicted"/>
<dbReference type="PANTHER" id="PTHR33148">
    <property type="entry name" value="PLASTID MOVEMENT IMPAIRED PROTEIN-RELATED"/>
    <property type="match status" value="1"/>
</dbReference>
<dbReference type="KEGG" id="qsa:O6P43_005948"/>
<protein>
    <submittedName>
        <fullName evidence="1">DUF4228 domain-containing protein</fullName>
    </submittedName>
</protein>
<dbReference type="InterPro" id="IPR025322">
    <property type="entry name" value="PADRE_dom"/>
</dbReference>
<evidence type="ECO:0000313" key="1">
    <source>
        <dbReference type="EMBL" id="KAJ7976129.1"/>
    </source>
</evidence>
<evidence type="ECO:0000313" key="2">
    <source>
        <dbReference type="Proteomes" id="UP001163823"/>
    </source>
</evidence>
<dbReference type="AlphaFoldDB" id="A0AAD7Q793"/>
<accession>A0AAD7Q793</accession>
<comment type="caution">
    <text evidence="1">The sequence shown here is derived from an EMBL/GenBank/DDBJ whole genome shotgun (WGS) entry which is preliminary data.</text>
</comment>
<dbReference type="EMBL" id="JARAOO010000003">
    <property type="protein sequence ID" value="KAJ7976129.1"/>
    <property type="molecule type" value="Genomic_DNA"/>
</dbReference>
<gene>
    <name evidence="1" type="ORF">O6P43_005948</name>
</gene>
<keyword evidence="2" id="KW-1185">Reference proteome</keyword>
<sequence>MGNCLVLQENIVKIMKADGKILEYKAPIKVQQVLSEFSGHAISDTVPVIRHLQQDTRLFGGQLYYLVPLPLPSPKVGKKKVRFLNPEVQIEKESSVVRVKLVISKQQLQDMLQKEGISVNEMVARLQSEEGIDGGDVLKTDDCCEGWKPVLESIPELI</sequence>